<dbReference type="InterPro" id="IPR000794">
    <property type="entry name" value="Beta-ketoacyl_synthase"/>
</dbReference>
<organism evidence="6 7">
    <name type="scientific">Photobacterium gaetbulicola Gung47</name>
    <dbReference type="NCBI Taxonomy" id="658445"/>
    <lineage>
        <taxon>Bacteria</taxon>
        <taxon>Pseudomonadati</taxon>
        <taxon>Pseudomonadota</taxon>
        <taxon>Gammaproteobacteria</taxon>
        <taxon>Vibrionales</taxon>
        <taxon>Vibrionaceae</taxon>
        <taxon>Photobacterium</taxon>
    </lineage>
</organism>
<dbReference type="OrthoDB" id="9808669at2"/>
<dbReference type="PROSITE" id="PS52004">
    <property type="entry name" value="KS3_2"/>
    <property type="match status" value="1"/>
</dbReference>
<evidence type="ECO:0000256" key="1">
    <source>
        <dbReference type="ARBA" id="ARBA00005194"/>
    </source>
</evidence>
<dbReference type="EMBL" id="CP005973">
    <property type="protein sequence ID" value="AJR06554.1"/>
    <property type="molecule type" value="Genomic_DNA"/>
</dbReference>
<dbReference type="PROSITE" id="PS00606">
    <property type="entry name" value="KS3_1"/>
    <property type="match status" value="1"/>
</dbReference>
<sequence>METVAVTGIGLVTGEHLSAEDQFSALFNGESTIKKDARLLDLGIDNIVSSPISSSVISKLRDKHIKCDDNNYEGTYVAFDAVVQAVHFAGLRKEMLNNAGLFLGINKIFPNNKDLNVLWDYYRGGNIADDDKSKVLQRLKYLKPDLVSDYIASRLSIRGPSLVFGDACAAGAAAIMSGFRRIQQGQLDVAICGASEFGTQPIMQLLFTKLGATCSQTFTTPAQTSRPFDKDRAGCVLADAAAFLILENAEFAKRRGKKVLAYISGASRQIESYKLTATNPDGSLYRECIEKALQDARLSPDAISHINAHGTSTVSNDQAESRAIASLFSKTTSVTSTKSALGHSLAASGAIEAVLSVMSIEKQQVLPTLNFIEPKPDEPRLNIVKWGASQAIDHVLSNSFGFGGENCCLIFSKECP</sequence>
<dbReference type="InterPro" id="IPR020841">
    <property type="entry name" value="PKS_Beta-ketoAc_synthase_dom"/>
</dbReference>
<proteinExistence type="inferred from homology"/>
<keyword evidence="3 4" id="KW-0808">Transferase</keyword>
<dbReference type="CDD" id="cd00834">
    <property type="entry name" value="KAS_I_II"/>
    <property type="match status" value="1"/>
</dbReference>
<name>A0A0C5WN94_9GAMM</name>
<reference evidence="6 7" key="1">
    <citation type="submission" date="2013-05" db="EMBL/GenBank/DDBJ databases">
        <title>Complete genome sequence of the lipase-producing bacterium Photobacterium gaetbulicola Gung47.</title>
        <authorList>
            <person name="Kim Y.-O."/>
        </authorList>
    </citation>
    <scope>NUCLEOTIDE SEQUENCE [LARGE SCALE GENOMIC DNA]</scope>
    <source>
        <strain evidence="6 7">Gung47</strain>
    </source>
</reference>
<evidence type="ECO:0000256" key="3">
    <source>
        <dbReference type="ARBA" id="ARBA00022679"/>
    </source>
</evidence>
<dbReference type="UniPathway" id="UPA00094"/>
<dbReference type="PATRIC" id="fig|658445.3.peg.1661"/>
<evidence type="ECO:0000256" key="2">
    <source>
        <dbReference type="ARBA" id="ARBA00008467"/>
    </source>
</evidence>
<evidence type="ECO:0000256" key="4">
    <source>
        <dbReference type="RuleBase" id="RU003694"/>
    </source>
</evidence>
<dbReference type="Proteomes" id="UP000032303">
    <property type="component" value="Chromosome 1"/>
</dbReference>
<evidence type="ECO:0000259" key="5">
    <source>
        <dbReference type="PROSITE" id="PS52004"/>
    </source>
</evidence>
<dbReference type="AlphaFoldDB" id="A0A0C5WN94"/>
<dbReference type="InterPro" id="IPR014030">
    <property type="entry name" value="Ketoacyl_synth_N"/>
</dbReference>
<feature type="domain" description="Ketosynthase family 3 (KS3)" evidence="5">
    <location>
        <begin position="1"/>
        <end position="413"/>
    </location>
</feature>
<dbReference type="PANTHER" id="PTHR11712">
    <property type="entry name" value="POLYKETIDE SYNTHASE-RELATED"/>
    <property type="match status" value="1"/>
</dbReference>
<comment type="pathway">
    <text evidence="1">Lipid metabolism; fatty acid biosynthesis.</text>
</comment>
<keyword evidence="7" id="KW-1185">Reference proteome</keyword>
<accession>A0A0C5WN94</accession>
<dbReference type="GO" id="GO:0006633">
    <property type="term" value="P:fatty acid biosynthetic process"/>
    <property type="evidence" value="ECO:0007669"/>
    <property type="project" value="UniProtKB-UniPathway"/>
</dbReference>
<dbReference type="SMART" id="SM00825">
    <property type="entry name" value="PKS_KS"/>
    <property type="match status" value="1"/>
</dbReference>
<dbReference type="PANTHER" id="PTHR11712:SF336">
    <property type="entry name" value="3-OXOACYL-[ACYL-CARRIER-PROTEIN] SYNTHASE, MITOCHONDRIAL"/>
    <property type="match status" value="1"/>
</dbReference>
<dbReference type="Pfam" id="PF02801">
    <property type="entry name" value="Ketoacyl-synt_C"/>
    <property type="match status" value="1"/>
</dbReference>
<protein>
    <submittedName>
        <fullName evidence="6">Putative 3-oxoacyl-(Acyl-carrier-protein) synthase II KasB</fullName>
    </submittedName>
</protein>
<dbReference type="KEGG" id="pgb:H744_1c1532"/>
<evidence type="ECO:0000313" key="6">
    <source>
        <dbReference type="EMBL" id="AJR06554.1"/>
    </source>
</evidence>
<gene>
    <name evidence="6" type="ORF">H744_1c1532</name>
</gene>
<dbReference type="STRING" id="658445.H744_1c1532"/>
<dbReference type="Pfam" id="PF00109">
    <property type="entry name" value="ketoacyl-synt"/>
    <property type="match status" value="1"/>
</dbReference>
<comment type="similarity">
    <text evidence="2 4">Belongs to the thiolase-like superfamily. Beta-ketoacyl-ACP synthases family.</text>
</comment>
<evidence type="ECO:0000313" key="7">
    <source>
        <dbReference type="Proteomes" id="UP000032303"/>
    </source>
</evidence>
<dbReference type="InterPro" id="IPR018201">
    <property type="entry name" value="Ketoacyl_synth_AS"/>
</dbReference>
<dbReference type="GO" id="GO:0004315">
    <property type="term" value="F:3-oxoacyl-[acyl-carrier-protein] synthase activity"/>
    <property type="evidence" value="ECO:0007669"/>
    <property type="project" value="InterPro"/>
</dbReference>
<dbReference type="Gene3D" id="3.40.47.10">
    <property type="match status" value="1"/>
</dbReference>
<dbReference type="SUPFAM" id="SSF53901">
    <property type="entry name" value="Thiolase-like"/>
    <property type="match status" value="2"/>
</dbReference>
<dbReference type="HOGENOM" id="CLU_000022_69_2_6"/>
<dbReference type="InterPro" id="IPR014031">
    <property type="entry name" value="Ketoacyl_synth_C"/>
</dbReference>
<dbReference type="InterPro" id="IPR016039">
    <property type="entry name" value="Thiolase-like"/>
</dbReference>